<feature type="compositionally biased region" description="Basic and acidic residues" evidence="1">
    <location>
        <begin position="523"/>
        <end position="536"/>
    </location>
</feature>
<feature type="compositionally biased region" description="Basic and acidic residues" evidence="1">
    <location>
        <begin position="13"/>
        <end position="22"/>
    </location>
</feature>
<dbReference type="RefSeq" id="WP_197161671.1">
    <property type="nucleotide sequence ID" value="NZ_JADZGI010000001.1"/>
</dbReference>
<name>A0A931MK38_9SPHN</name>
<comment type="caution">
    <text evidence="2">The sequence shown here is derived from an EMBL/GenBank/DDBJ whole genome shotgun (WGS) entry which is preliminary data.</text>
</comment>
<dbReference type="AlphaFoldDB" id="A0A931MK38"/>
<feature type="compositionally biased region" description="Low complexity" evidence="1">
    <location>
        <begin position="407"/>
        <end position="416"/>
    </location>
</feature>
<dbReference type="EMBL" id="JADZGI010000001">
    <property type="protein sequence ID" value="MBH0112388.1"/>
    <property type="molecule type" value="Genomic_DNA"/>
</dbReference>
<evidence type="ECO:0000256" key="1">
    <source>
        <dbReference type="SAM" id="MobiDB-lite"/>
    </source>
</evidence>
<proteinExistence type="predicted"/>
<protein>
    <submittedName>
        <fullName evidence="2">Uncharacterized protein</fullName>
    </submittedName>
</protein>
<sequence length="556" mass="58366">MSHDQQSSPSNPDRGEQGERYPTRFGRGWIPAERDIGLPGEVFSKSPCAGAALPAGAPEKYGEREGDGPRIHSSSFSCVRHDDGSCDVASGPGFRRDDLGGRPASGWDGEDFAAASTRGWDAGRKVRFLHALALRGDVRAACARVGMSRQSAYVLRRRDGDFARGWAGALVLARDHAEEVLATRALDGVEEAVWFHGEQVGVRRRHDARLLLAHLARLDRQAEALLGLDSGEELAGRFDEVLAMVAGTRPEAAFFERDDLMGAQRSALPLERHTFANAVSEDMERRGSGRYSMSGVGAVEEPCGEDCGVECGGDCAGGCGEEALPPGFTEDGGFDWRLVQGLAGEEWDAWRGAAFGLVDALLGAGQGDARGLGADGQGACPPDCGPEAACDAGTDAARDAGSGGASSAGSDAQGPGALPPYEIKSLEGLACLAPDRVIGVNLAGAMRWAVSPREHENPGFPRVSQAVSHFVDGTARFVANGVESSMSRERTWPLAVIAVKAGAACPPPPPPAAPADPLQEGPTRTERRASARERAKLQRSPLNGFLRVANVTAVSG</sequence>
<keyword evidence="3" id="KW-1185">Reference proteome</keyword>
<reference evidence="2" key="1">
    <citation type="submission" date="2020-11" db="EMBL/GenBank/DDBJ databases">
        <title>Novosphingobium aureum sp. nov., a marine bacterium isolated from sediment of a salt flat.</title>
        <authorList>
            <person name="Yoo Y."/>
            <person name="Kim J.-J."/>
        </authorList>
    </citation>
    <scope>NUCLEOTIDE SEQUENCE</scope>
    <source>
        <strain evidence="2">YJ-S2-02</strain>
    </source>
</reference>
<evidence type="ECO:0000313" key="2">
    <source>
        <dbReference type="EMBL" id="MBH0112388.1"/>
    </source>
</evidence>
<gene>
    <name evidence="2" type="ORF">I5E68_05390</name>
</gene>
<accession>A0A931MK38</accession>
<feature type="region of interest" description="Disordered" evidence="1">
    <location>
        <begin position="1"/>
        <end position="30"/>
    </location>
</feature>
<feature type="region of interest" description="Disordered" evidence="1">
    <location>
        <begin position="505"/>
        <end position="539"/>
    </location>
</feature>
<feature type="region of interest" description="Disordered" evidence="1">
    <location>
        <begin position="395"/>
        <end position="416"/>
    </location>
</feature>
<dbReference type="Proteomes" id="UP000617634">
    <property type="component" value="Unassembled WGS sequence"/>
</dbReference>
<organism evidence="2 3">
    <name type="scientific">Novosphingobium aureum</name>
    <dbReference type="NCBI Taxonomy" id="2792964"/>
    <lineage>
        <taxon>Bacteria</taxon>
        <taxon>Pseudomonadati</taxon>
        <taxon>Pseudomonadota</taxon>
        <taxon>Alphaproteobacteria</taxon>
        <taxon>Sphingomonadales</taxon>
        <taxon>Sphingomonadaceae</taxon>
        <taxon>Novosphingobium</taxon>
    </lineage>
</organism>
<feature type="compositionally biased region" description="Pro residues" evidence="1">
    <location>
        <begin position="505"/>
        <end position="514"/>
    </location>
</feature>
<feature type="compositionally biased region" description="Polar residues" evidence="1">
    <location>
        <begin position="1"/>
        <end position="11"/>
    </location>
</feature>
<evidence type="ECO:0000313" key="3">
    <source>
        <dbReference type="Proteomes" id="UP000617634"/>
    </source>
</evidence>